<gene>
    <name evidence="27" type="ORF">ACFPGP_14250</name>
</gene>
<dbReference type="InterPro" id="IPR050980">
    <property type="entry name" value="2C_sensor_his_kinase"/>
</dbReference>
<dbReference type="InterPro" id="IPR036890">
    <property type="entry name" value="HATPase_C_sf"/>
</dbReference>
<evidence type="ECO:0000259" key="26">
    <source>
        <dbReference type="PROSITE" id="PS50885"/>
    </source>
</evidence>
<keyword evidence="19" id="KW-0843">Virulence</keyword>
<keyword evidence="13" id="KW-0067">ATP-binding</keyword>
<dbReference type="EMBL" id="JBHSKD010000018">
    <property type="protein sequence ID" value="MFC5177840.1"/>
    <property type="molecule type" value="Genomic_DNA"/>
</dbReference>
<evidence type="ECO:0000256" key="16">
    <source>
        <dbReference type="ARBA" id="ARBA00022989"/>
    </source>
</evidence>
<keyword evidence="8" id="KW-0808">Transferase</keyword>
<feature type="domain" description="HAMP" evidence="26">
    <location>
        <begin position="165"/>
        <end position="217"/>
    </location>
</feature>
<keyword evidence="14" id="KW-0460">Magnesium</keyword>
<dbReference type="InterPro" id="IPR003660">
    <property type="entry name" value="HAMP_dom"/>
</dbReference>
<keyword evidence="15" id="KW-0904">Protein phosphatase</keyword>
<comment type="cofactor">
    <cofactor evidence="3">
        <name>Mg(2+)</name>
        <dbReference type="ChEBI" id="CHEBI:18420"/>
    </cofactor>
</comment>
<feature type="transmembrane region" description="Helical" evidence="24">
    <location>
        <begin position="7"/>
        <end position="32"/>
    </location>
</feature>
<evidence type="ECO:0000256" key="12">
    <source>
        <dbReference type="ARBA" id="ARBA00022801"/>
    </source>
</evidence>
<keyword evidence="28" id="KW-1185">Reference proteome</keyword>
<proteinExistence type="predicted"/>
<evidence type="ECO:0000313" key="27">
    <source>
        <dbReference type="EMBL" id="MFC5177840.1"/>
    </source>
</evidence>
<comment type="cofactor">
    <cofactor evidence="2">
        <name>Mn(2+)</name>
        <dbReference type="ChEBI" id="CHEBI:29035"/>
    </cofactor>
</comment>
<dbReference type="GO" id="GO:0016301">
    <property type="term" value="F:kinase activity"/>
    <property type="evidence" value="ECO:0007669"/>
    <property type="project" value="UniProtKB-KW"/>
</dbReference>
<evidence type="ECO:0000256" key="23">
    <source>
        <dbReference type="SAM" id="MobiDB-lite"/>
    </source>
</evidence>
<dbReference type="PANTHER" id="PTHR44936:SF9">
    <property type="entry name" value="SENSOR PROTEIN CREC"/>
    <property type="match status" value="1"/>
</dbReference>
<evidence type="ECO:0000256" key="5">
    <source>
        <dbReference type="ARBA" id="ARBA00012438"/>
    </source>
</evidence>
<sequence length="420" mass="44131">MRRRISWLVLGTTSTIVVAFVIPLCLLVRTLAEDRAMADADQEARSVAILVASDVGTDVLRSTVSRLGDAETSVVLPSGKVVGPPLATTDPEVRRARGEAFTVVDGDGGRVYIPVTGADGETTVVRTSVPPETLRQGVVEAWLGIIALGLVLLGIAAVIAAWFGRRISEPLLEVAGTAHRLREGDLAARAEVTGTEETEELARALNGLAERTGELLAQERAAVADLSHRLRTPVTALRLDAEQVDDPEVAARLGQHIGVLQRSIDAIVREARRPVRTALAASCDATEVVGGRIAFWAALADDQQRPLEVSLPEEPVTVPVAPDDLADLLDVLLDNVFAHTPEPVGFRVRLVRLDGVAHLSVTDDGPGPTPHGGGRRTGSTGLGLDIARRTAEGCGGSLDVVAGPGGRGTVVEVLLPVARV</sequence>
<keyword evidence="9 24" id="KW-0812">Transmembrane</keyword>
<comment type="subcellular location">
    <subcellularLocation>
        <location evidence="4">Cell membrane</location>
        <topology evidence="4">Multi-pass membrane protein</topology>
    </subcellularLocation>
</comment>
<evidence type="ECO:0000256" key="10">
    <source>
        <dbReference type="ARBA" id="ARBA00022741"/>
    </source>
</evidence>
<dbReference type="Pfam" id="PF02518">
    <property type="entry name" value="HATPase_c"/>
    <property type="match status" value="1"/>
</dbReference>
<evidence type="ECO:0000256" key="19">
    <source>
        <dbReference type="ARBA" id="ARBA00023026"/>
    </source>
</evidence>
<dbReference type="EC" id="2.7.13.3" evidence="5"/>
<dbReference type="PRINTS" id="PR00344">
    <property type="entry name" value="BCTRLSENSOR"/>
</dbReference>
<dbReference type="InterPro" id="IPR003594">
    <property type="entry name" value="HATPase_dom"/>
</dbReference>
<evidence type="ECO:0000256" key="22">
    <source>
        <dbReference type="ARBA" id="ARBA00041776"/>
    </source>
</evidence>
<evidence type="ECO:0000256" key="20">
    <source>
        <dbReference type="ARBA" id="ARBA00023211"/>
    </source>
</evidence>
<protein>
    <recommendedName>
        <fullName evidence="21">Signal transduction histidine-protein kinase/phosphatase MprB</fullName>
        <ecNumber evidence="5">2.7.13.3</ecNumber>
    </recommendedName>
    <alternativeName>
        <fullName evidence="22">Mycobacterial persistence regulator B</fullName>
    </alternativeName>
</protein>
<evidence type="ECO:0000256" key="24">
    <source>
        <dbReference type="SAM" id="Phobius"/>
    </source>
</evidence>
<dbReference type="SUPFAM" id="SSF158472">
    <property type="entry name" value="HAMP domain-like"/>
    <property type="match status" value="1"/>
</dbReference>
<evidence type="ECO:0000256" key="18">
    <source>
        <dbReference type="ARBA" id="ARBA00023016"/>
    </source>
</evidence>
<keyword evidence="10" id="KW-0547">Nucleotide-binding</keyword>
<reference evidence="28" key="1">
    <citation type="journal article" date="2019" name="Int. J. Syst. Evol. Microbiol.">
        <title>The Global Catalogue of Microorganisms (GCM) 10K type strain sequencing project: providing services to taxonomists for standard genome sequencing and annotation.</title>
        <authorList>
            <consortium name="The Broad Institute Genomics Platform"/>
            <consortium name="The Broad Institute Genome Sequencing Center for Infectious Disease"/>
            <person name="Wu L."/>
            <person name="Ma J."/>
        </authorList>
    </citation>
    <scope>NUCLEOTIDE SEQUENCE [LARGE SCALE GENOMIC DNA]</scope>
    <source>
        <strain evidence="28">DFY41</strain>
    </source>
</reference>
<dbReference type="PANTHER" id="PTHR44936">
    <property type="entry name" value="SENSOR PROTEIN CREC"/>
    <property type="match status" value="1"/>
</dbReference>
<organism evidence="27 28">
    <name type="scientific">Nocardioides taihuensis</name>
    <dbReference type="NCBI Taxonomy" id="1835606"/>
    <lineage>
        <taxon>Bacteria</taxon>
        <taxon>Bacillati</taxon>
        <taxon>Actinomycetota</taxon>
        <taxon>Actinomycetes</taxon>
        <taxon>Propionibacteriales</taxon>
        <taxon>Nocardioidaceae</taxon>
        <taxon>Nocardioides</taxon>
    </lineage>
</organism>
<evidence type="ECO:0000256" key="17">
    <source>
        <dbReference type="ARBA" id="ARBA00023012"/>
    </source>
</evidence>
<keyword evidence="17" id="KW-0902">Two-component regulatory system</keyword>
<keyword evidence="11 27" id="KW-0418">Kinase</keyword>
<evidence type="ECO:0000256" key="14">
    <source>
        <dbReference type="ARBA" id="ARBA00022842"/>
    </source>
</evidence>
<keyword evidence="20" id="KW-0464">Manganese</keyword>
<keyword evidence="12" id="KW-0378">Hydrolase</keyword>
<evidence type="ECO:0000256" key="2">
    <source>
        <dbReference type="ARBA" id="ARBA00001936"/>
    </source>
</evidence>
<keyword evidence="6" id="KW-1003">Cell membrane</keyword>
<comment type="catalytic activity">
    <reaction evidence="1">
        <text>ATP + protein L-histidine = ADP + protein N-phospho-L-histidine.</text>
        <dbReference type="EC" id="2.7.13.3"/>
    </reaction>
</comment>
<dbReference type="Pfam" id="PF00672">
    <property type="entry name" value="HAMP"/>
    <property type="match status" value="1"/>
</dbReference>
<evidence type="ECO:0000313" key="28">
    <source>
        <dbReference type="Proteomes" id="UP001596087"/>
    </source>
</evidence>
<dbReference type="Proteomes" id="UP001596087">
    <property type="component" value="Unassembled WGS sequence"/>
</dbReference>
<evidence type="ECO:0000256" key="6">
    <source>
        <dbReference type="ARBA" id="ARBA00022475"/>
    </source>
</evidence>
<evidence type="ECO:0000256" key="15">
    <source>
        <dbReference type="ARBA" id="ARBA00022912"/>
    </source>
</evidence>
<dbReference type="SMART" id="SM00304">
    <property type="entry name" value="HAMP"/>
    <property type="match status" value="1"/>
</dbReference>
<evidence type="ECO:0000256" key="8">
    <source>
        <dbReference type="ARBA" id="ARBA00022679"/>
    </source>
</evidence>
<dbReference type="SMART" id="SM00387">
    <property type="entry name" value="HATPase_c"/>
    <property type="match status" value="1"/>
</dbReference>
<dbReference type="Gene3D" id="1.10.8.500">
    <property type="entry name" value="HAMP domain in histidine kinase"/>
    <property type="match status" value="1"/>
</dbReference>
<feature type="region of interest" description="Disordered" evidence="23">
    <location>
        <begin position="361"/>
        <end position="381"/>
    </location>
</feature>
<keyword evidence="7" id="KW-0597">Phosphoprotein</keyword>
<feature type="domain" description="Histidine kinase" evidence="25">
    <location>
        <begin position="225"/>
        <end position="419"/>
    </location>
</feature>
<dbReference type="PROSITE" id="PS50885">
    <property type="entry name" value="HAMP"/>
    <property type="match status" value="1"/>
</dbReference>
<dbReference type="InterPro" id="IPR004358">
    <property type="entry name" value="Sig_transdc_His_kin-like_C"/>
</dbReference>
<dbReference type="InterPro" id="IPR003661">
    <property type="entry name" value="HisK_dim/P_dom"/>
</dbReference>
<evidence type="ECO:0000256" key="4">
    <source>
        <dbReference type="ARBA" id="ARBA00004651"/>
    </source>
</evidence>
<dbReference type="Gene3D" id="1.10.287.130">
    <property type="match status" value="1"/>
</dbReference>
<keyword evidence="16 24" id="KW-1133">Transmembrane helix</keyword>
<dbReference type="InterPro" id="IPR005467">
    <property type="entry name" value="His_kinase_dom"/>
</dbReference>
<evidence type="ECO:0000256" key="7">
    <source>
        <dbReference type="ARBA" id="ARBA00022553"/>
    </source>
</evidence>
<dbReference type="RefSeq" id="WP_378591222.1">
    <property type="nucleotide sequence ID" value="NZ_JBHSKD010000018.1"/>
</dbReference>
<keyword evidence="18" id="KW-0346">Stress response</keyword>
<evidence type="ECO:0000256" key="21">
    <source>
        <dbReference type="ARBA" id="ARBA00040454"/>
    </source>
</evidence>
<evidence type="ECO:0000256" key="1">
    <source>
        <dbReference type="ARBA" id="ARBA00000085"/>
    </source>
</evidence>
<name>A0ABW0BL90_9ACTN</name>
<dbReference type="InterPro" id="IPR036097">
    <property type="entry name" value="HisK_dim/P_sf"/>
</dbReference>
<accession>A0ABW0BL90</accession>
<dbReference type="PROSITE" id="PS50109">
    <property type="entry name" value="HIS_KIN"/>
    <property type="match status" value="1"/>
</dbReference>
<evidence type="ECO:0000256" key="9">
    <source>
        <dbReference type="ARBA" id="ARBA00022692"/>
    </source>
</evidence>
<keyword evidence="24" id="KW-0472">Membrane</keyword>
<evidence type="ECO:0000256" key="13">
    <source>
        <dbReference type="ARBA" id="ARBA00022840"/>
    </source>
</evidence>
<evidence type="ECO:0000256" key="3">
    <source>
        <dbReference type="ARBA" id="ARBA00001946"/>
    </source>
</evidence>
<evidence type="ECO:0000259" key="25">
    <source>
        <dbReference type="PROSITE" id="PS50109"/>
    </source>
</evidence>
<evidence type="ECO:0000256" key="11">
    <source>
        <dbReference type="ARBA" id="ARBA00022777"/>
    </source>
</evidence>
<comment type="caution">
    <text evidence="27">The sequence shown here is derived from an EMBL/GenBank/DDBJ whole genome shotgun (WGS) entry which is preliminary data.</text>
</comment>
<dbReference type="CDD" id="cd00082">
    <property type="entry name" value="HisKA"/>
    <property type="match status" value="1"/>
</dbReference>
<dbReference type="SUPFAM" id="SSF47384">
    <property type="entry name" value="Homodimeric domain of signal transducing histidine kinase"/>
    <property type="match status" value="1"/>
</dbReference>
<feature type="transmembrane region" description="Helical" evidence="24">
    <location>
        <begin position="141"/>
        <end position="163"/>
    </location>
</feature>
<dbReference type="Gene3D" id="3.30.565.10">
    <property type="entry name" value="Histidine kinase-like ATPase, C-terminal domain"/>
    <property type="match status" value="1"/>
</dbReference>
<dbReference type="SUPFAM" id="SSF55874">
    <property type="entry name" value="ATPase domain of HSP90 chaperone/DNA topoisomerase II/histidine kinase"/>
    <property type="match status" value="1"/>
</dbReference>